<sequence>MAGNGEGCSHVAALLFYLEYGVRARDGDSCTDVANSWLPPHVRKILARPVADMDFRSSTMKKKILDGECRPKNAPNGRSKPAAHPPTKAEWKVLFDAVVASGLRPAVLSTHPGYSDIFVPVIRACNGSDLRLIYGCTANNLNYKGLMQLCDQIFDSLIITQQACESIETRSRRQALSANWYAYRTGRVTASKLYEVCHTRLESPSESLVKSICMPHVGKPSTPPIKYGREKEAEALLKYKSLSENLHEGVNFKVAGLFIPPEHVYLGATPDLLVECSCCGKVL</sequence>
<comment type="caution">
    <text evidence="2">The sequence shown here is derived from an EMBL/GenBank/DDBJ whole genome shotgun (WGS) entry which is preliminary data.</text>
</comment>
<dbReference type="PANTHER" id="PTHR47526:SF3">
    <property type="entry name" value="PHD-TYPE DOMAIN-CONTAINING PROTEIN"/>
    <property type="match status" value="1"/>
</dbReference>
<dbReference type="Proteomes" id="UP000821866">
    <property type="component" value="Chromosome 2"/>
</dbReference>
<reference evidence="2" key="1">
    <citation type="journal article" date="2020" name="Cell">
        <title>Large-Scale Comparative Analyses of Tick Genomes Elucidate Their Genetic Diversity and Vector Capacities.</title>
        <authorList>
            <consortium name="Tick Genome and Microbiome Consortium (TIGMIC)"/>
            <person name="Jia N."/>
            <person name="Wang J."/>
            <person name="Shi W."/>
            <person name="Du L."/>
            <person name="Sun Y."/>
            <person name="Zhan W."/>
            <person name="Jiang J.F."/>
            <person name="Wang Q."/>
            <person name="Zhang B."/>
            <person name="Ji P."/>
            <person name="Bell-Sakyi L."/>
            <person name="Cui X.M."/>
            <person name="Yuan T.T."/>
            <person name="Jiang B.G."/>
            <person name="Yang W.F."/>
            <person name="Lam T.T."/>
            <person name="Chang Q.C."/>
            <person name="Ding S.J."/>
            <person name="Wang X.J."/>
            <person name="Zhu J.G."/>
            <person name="Ruan X.D."/>
            <person name="Zhao L."/>
            <person name="Wei J.T."/>
            <person name="Ye R.Z."/>
            <person name="Que T.C."/>
            <person name="Du C.H."/>
            <person name="Zhou Y.H."/>
            <person name="Cheng J.X."/>
            <person name="Dai P.F."/>
            <person name="Guo W.B."/>
            <person name="Han X.H."/>
            <person name="Huang E.J."/>
            <person name="Li L.F."/>
            <person name="Wei W."/>
            <person name="Gao Y.C."/>
            <person name="Liu J.Z."/>
            <person name="Shao H.Z."/>
            <person name="Wang X."/>
            <person name="Wang C.C."/>
            <person name="Yang T.C."/>
            <person name="Huo Q.B."/>
            <person name="Li W."/>
            <person name="Chen H.Y."/>
            <person name="Chen S.E."/>
            <person name="Zhou L.G."/>
            <person name="Ni X.B."/>
            <person name="Tian J.H."/>
            <person name="Sheng Y."/>
            <person name="Liu T."/>
            <person name="Pan Y.S."/>
            <person name="Xia L.Y."/>
            <person name="Li J."/>
            <person name="Zhao F."/>
            <person name="Cao W.C."/>
        </authorList>
    </citation>
    <scope>NUCLEOTIDE SEQUENCE</scope>
    <source>
        <strain evidence="2">Rmic-2018</strain>
    </source>
</reference>
<dbReference type="Gene3D" id="3.90.320.10">
    <property type="match status" value="1"/>
</dbReference>
<dbReference type="Pfam" id="PF09588">
    <property type="entry name" value="YqaJ"/>
    <property type="match status" value="1"/>
</dbReference>
<dbReference type="EMBL" id="JABSTU010000004">
    <property type="protein sequence ID" value="KAH8033741.1"/>
    <property type="molecule type" value="Genomic_DNA"/>
</dbReference>
<protein>
    <recommendedName>
        <fullName evidence="1">YqaJ viral recombinase domain-containing protein</fullName>
    </recommendedName>
</protein>
<evidence type="ECO:0000313" key="3">
    <source>
        <dbReference type="Proteomes" id="UP000821866"/>
    </source>
</evidence>
<dbReference type="PANTHER" id="PTHR47526">
    <property type="entry name" value="ATP-DEPENDENT DNA HELICASE"/>
    <property type="match status" value="1"/>
</dbReference>
<reference evidence="2" key="2">
    <citation type="submission" date="2021-09" db="EMBL/GenBank/DDBJ databases">
        <authorList>
            <person name="Jia N."/>
            <person name="Wang J."/>
            <person name="Shi W."/>
            <person name="Du L."/>
            <person name="Sun Y."/>
            <person name="Zhan W."/>
            <person name="Jiang J."/>
            <person name="Wang Q."/>
            <person name="Zhang B."/>
            <person name="Ji P."/>
            <person name="Sakyi L.B."/>
            <person name="Cui X."/>
            <person name="Yuan T."/>
            <person name="Jiang B."/>
            <person name="Yang W."/>
            <person name="Lam T.T.-Y."/>
            <person name="Chang Q."/>
            <person name="Ding S."/>
            <person name="Wang X."/>
            <person name="Zhu J."/>
            <person name="Ruan X."/>
            <person name="Zhao L."/>
            <person name="Wei J."/>
            <person name="Que T."/>
            <person name="Du C."/>
            <person name="Cheng J."/>
            <person name="Dai P."/>
            <person name="Han X."/>
            <person name="Huang E."/>
            <person name="Gao Y."/>
            <person name="Liu J."/>
            <person name="Shao H."/>
            <person name="Ye R."/>
            <person name="Li L."/>
            <person name="Wei W."/>
            <person name="Wang X."/>
            <person name="Wang C."/>
            <person name="Huo Q."/>
            <person name="Li W."/>
            <person name="Guo W."/>
            <person name="Chen H."/>
            <person name="Chen S."/>
            <person name="Zhou L."/>
            <person name="Zhou L."/>
            <person name="Ni X."/>
            <person name="Tian J."/>
            <person name="Zhou Y."/>
            <person name="Sheng Y."/>
            <person name="Liu T."/>
            <person name="Pan Y."/>
            <person name="Xia L."/>
            <person name="Li J."/>
            <person name="Zhao F."/>
            <person name="Cao W."/>
        </authorList>
    </citation>
    <scope>NUCLEOTIDE SEQUENCE</scope>
    <source>
        <strain evidence="2">Rmic-2018</strain>
        <tissue evidence="2">Larvae</tissue>
    </source>
</reference>
<dbReference type="VEuPathDB" id="VectorBase:LOC119160755"/>
<name>A0A9J6EHX4_RHIMP</name>
<dbReference type="CDD" id="cd22343">
    <property type="entry name" value="PDDEXK_lambda_exonuclease-like"/>
    <property type="match status" value="1"/>
</dbReference>
<feature type="domain" description="YqaJ viral recombinase" evidence="1">
    <location>
        <begin position="180"/>
        <end position="280"/>
    </location>
</feature>
<accession>A0A9J6EHX4</accession>
<gene>
    <name evidence="2" type="ORF">HPB51_015773</name>
</gene>
<proteinExistence type="predicted"/>
<dbReference type="AlphaFoldDB" id="A0A9J6EHX4"/>
<evidence type="ECO:0000313" key="2">
    <source>
        <dbReference type="EMBL" id="KAH8033741.1"/>
    </source>
</evidence>
<organism evidence="2 3">
    <name type="scientific">Rhipicephalus microplus</name>
    <name type="common">Cattle tick</name>
    <name type="synonym">Boophilus microplus</name>
    <dbReference type="NCBI Taxonomy" id="6941"/>
    <lineage>
        <taxon>Eukaryota</taxon>
        <taxon>Metazoa</taxon>
        <taxon>Ecdysozoa</taxon>
        <taxon>Arthropoda</taxon>
        <taxon>Chelicerata</taxon>
        <taxon>Arachnida</taxon>
        <taxon>Acari</taxon>
        <taxon>Parasitiformes</taxon>
        <taxon>Ixodida</taxon>
        <taxon>Ixodoidea</taxon>
        <taxon>Ixodidae</taxon>
        <taxon>Rhipicephalinae</taxon>
        <taxon>Rhipicephalus</taxon>
        <taxon>Boophilus</taxon>
    </lineage>
</organism>
<dbReference type="InterPro" id="IPR011335">
    <property type="entry name" value="Restrct_endonuc-II-like"/>
</dbReference>
<dbReference type="GO" id="GO:0006281">
    <property type="term" value="P:DNA repair"/>
    <property type="evidence" value="ECO:0007669"/>
    <property type="project" value="UniProtKB-ARBA"/>
</dbReference>
<dbReference type="InterPro" id="IPR011604">
    <property type="entry name" value="PDDEXK-like_dom_sf"/>
</dbReference>
<evidence type="ECO:0000259" key="1">
    <source>
        <dbReference type="Pfam" id="PF09588"/>
    </source>
</evidence>
<dbReference type="SUPFAM" id="SSF52980">
    <property type="entry name" value="Restriction endonuclease-like"/>
    <property type="match status" value="1"/>
</dbReference>
<keyword evidence="3" id="KW-1185">Reference proteome</keyword>
<dbReference type="InterPro" id="IPR019080">
    <property type="entry name" value="YqaJ_viral_recombinase"/>
</dbReference>